<sequence>MPHLKLISSDFTVYFWLEKRREKSEWVSSTIEVSCNDNWVFRAAPLWYFNEPESLLSKVAAFLQGSKLDEPFSLIDDPIVEFSFDQGADVLILRLYYSLDLADHLTVYLDREQAAYLSEYLQFCLAKTGKETQAVQDLYDAGVFQGD</sequence>
<name>A0A6A8MFD6_9LACO</name>
<comment type="caution">
    <text evidence="1">The sequence shown here is derived from an EMBL/GenBank/DDBJ whole genome shotgun (WGS) entry which is preliminary data.</text>
</comment>
<dbReference type="RefSeq" id="WP_154549086.1">
    <property type="nucleotide sequence ID" value="NZ_VUMX01000020.1"/>
</dbReference>
<reference evidence="1 2" key="1">
    <citation type="submission" date="2019-08" db="EMBL/GenBank/DDBJ databases">
        <title>In-depth cultivation of the pig gut microbiome towards novel bacterial diversity and tailored functional studies.</title>
        <authorList>
            <person name="Wylensek D."/>
            <person name="Hitch T.C.A."/>
            <person name="Clavel T."/>
        </authorList>
    </citation>
    <scope>NUCLEOTIDE SEQUENCE [LARGE SCALE GENOMIC DNA]</scope>
    <source>
        <strain evidence="1 2">Bifido-178-WT-2B</strain>
    </source>
</reference>
<evidence type="ECO:0000313" key="2">
    <source>
        <dbReference type="Proteomes" id="UP000438120"/>
    </source>
</evidence>
<accession>A0A6A8MFD6</accession>
<keyword evidence="2" id="KW-1185">Reference proteome</keyword>
<evidence type="ECO:0000313" key="1">
    <source>
        <dbReference type="EMBL" id="MST87482.1"/>
    </source>
</evidence>
<protein>
    <submittedName>
        <fullName evidence="1">Uncharacterized protein</fullName>
    </submittedName>
</protein>
<dbReference type="Proteomes" id="UP000438120">
    <property type="component" value="Unassembled WGS sequence"/>
</dbReference>
<gene>
    <name evidence="1" type="ORF">FYJ62_07510</name>
</gene>
<dbReference type="EMBL" id="VUMX01000020">
    <property type="protein sequence ID" value="MST87482.1"/>
    <property type="molecule type" value="Genomic_DNA"/>
</dbReference>
<proteinExistence type="predicted"/>
<organism evidence="1 2">
    <name type="scientific">Lactobacillus porci</name>
    <dbReference type="NCBI Taxonomy" id="2012477"/>
    <lineage>
        <taxon>Bacteria</taxon>
        <taxon>Bacillati</taxon>
        <taxon>Bacillota</taxon>
        <taxon>Bacilli</taxon>
        <taxon>Lactobacillales</taxon>
        <taxon>Lactobacillaceae</taxon>
        <taxon>Lactobacillus</taxon>
    </lineage>
</organism>
<dbReference type="AlphaFoldDB" id="A0A6A8MFD6"/>